<evidence type="ECO:0000256" key="1">
    <source>
        <dbReference type="SAM" id="SignalP"/>
    </source>
</evidence>
<evidence type="ECO:0000313" key="3">
    <source>
        <dbReference type="Proteomes" id="UP000215196"/>
    </source>
</evidence>
<dbReference type="EMBL" id="LT906465">
    <property type="protein sequence ID" value="SNV38446.1"/>
    <property type="molecule type" value="Genomic_DNA"/>
</dbReference>
<dbReference type="KEGG" id="ctak:4412677_00791"/>
<feature type="chain" id="PRO_5012986609" description="Carboxypeptidase-like regulatory domain-containing protein" evidence="1">
    <location>
        <begin position="21"/>
        <end position="808"/>
    </location>
</feature>
<proteinExistence type="predicted"/>
<keyword evidence="3" id="KW-1185">Reference proteome</keyword>
<keyword evidence="1" id="KW-0732">Signal</keyword>
<organism evidence="2 3">
    <name type="scientific">Chryseobacterium taklimakanense</name>
    <dbReference type="NCBI Taxonomy" id="536441"/>
    <lineage>
        <taxon>Bacteria</taxon>
        <taxon>Pseudomonadati</taxon>
        <taxon>Bacteroidota</taxon>
        <taxon>Flavobacteriia</taxon>
        <taxon>Flavobacteriales</taxon>
        <taxon>Weeksellaceae</taxon>
        <taxon>Chryseobacterium group</taxon>
        <taxon>Chryseobacterium</taxon>
    </lineage>
</organism>
<gene>
    <name evidence="2" type="ORF">SAMEA4412677_00791</name>
</gene>
<accession>A0A239WWA7</accession>
<dbReference type="Pfam" id="PF18939">
    <property type="entry name" value="DUF5686"/>
    <property type="match status" value="1"/>
</dbReference>
<evidence type="ECO:0008006" key="4">
    <source>
        <dbReference type="Google" id="ProtNLM"/>
    </source>
</evidence>
<sequence length="808" mass="94089">MNKLLLLLFAFFATSLYSQSELKVQSAGDLNPISNAEVYCNGKLLGTTNSSGILKFKSKCKKVDVQARGYYEDDVVVDKVMEITLEKADPKTASIEKIVLSDKSDPRALAILQKVTENYKHNSPNSLDSYAFKSYEKISFDFDSDTVSQYSDYLEKRLDSLKALPIKQQTEKKKKDSLEELNVMKMMTQSKMFLWERAQQFMFSKKYGEKVTVLDNRMAGLNEPVYELITLRSNRTKMPREVQEENRKLYRYFLSDTIEIDGRKNFVIRFREVSYKKPVNRRKFNGYLYIDQETYGIKKIESNSRKKEEGSITSIWIPIENKWFLQKENMKLRAGSTAFTEEKNQGGEKTKKKKFGFYVYRTADYFEYKTNFEEKAKDFKGYTMDVQSADGSLLDKYRTDSLSAREKLTYTKIDSVGAKYKLDQKAKLFSGMTKGYLRVGNVNIAAADLIQYNKYEGFRPQLTVKMNEKFNRYISPDAYFAYGFRDKAVKYGLGIDVKMTLKKHSFFRAEYYNDVMAGGRFNENLWNFRMKFMNSGIDLHNENFYAFEGFKLSFENDLLNTLTLRVSAARDHEEAKFNYDFNNLGNAFKNFSTFITLKYAPRSKNIMTPAGKYTYEHHFPEFFFNYEKGFKALGGNFSFDKFDFLAAHTFKTKLGSTGIRAYSGILFGDAPIWRNFQMNGLGNGKPEVKLNLTSYLGFATMEAGKYYGDKFAGFYFTHRIPWYFKGFGQSTSSFDWVYRGIIGDMKKPELHNFDFQKLNHLYQETGLEWNNFLSTGFNLGFFYRVGHYRTANFKENFAVQLKLNILGF</sequence>
<dbReference type="AlphaFoldDB" id="A0A239WWA7"/>
<protein>
    <recommendedName>
        <fullName evidence="4">Carboxypeptidase-like regulatory domain-containing protein</fullName>
    </recommendedName>
</protein>
<evidence type="ECO:0000313" key="2">
    <source>
        <dbReference type="EMBL" id="SNV38446.1"/>
    </source>
</evidence>
<dbReference type="InterPro" id="IPR043741">
    <property type="entry name" value="DUF5686"/>
</dbReference>
<dbReference type="Proteomes" id="UP000215196">
    <property type="component" value="Chromosome 1"/>
</dbReference>
<reference evidence="2 3" key="1">
    <citation type="submission" date="2017-06" db="EMBL/GenBank/DDBJ databases">
        <authorList>
            <consortium name="Pathogen Informatics"/>
        </authorList>
    </citation>
    <scope>NUCLEOTIDE SEQUENCE [LARGE SCALE GENOMIC DNA]</scope>
    <source>
        <strain evidence="2 3">NCTC13490</strain>
    </source>
</reference>
<dbReference type="RefSeq" id="WP_095070572.1">
    <property type="nucleotide sequence ID" value="NZ_LT906465.1"/>
</dbReference>
<feature type="signal peptide" evidence="1">
    <location>
        <begin position="1"/>
        <end position="20"/>
    </location>
</feature>
<name>A0A239WWA7_9FLAO</name>